<protein>
    <submittedName>
        <fullName evidence="1">Uncharacterized protein</fullName>
    </submittedName>
</protein>
<comment type="caution">
    <text evidence="1">The sequence shown here is derived from an EMBL/GenBank/DDBJ whole genome shotgun (WGS) entry which is preliminary data.</text>
</comment>
<evidence type="ECO:0000313" key="1">
    <source>
        <dbReference type="EMBL" id="GAF69838.1"/>
    </source>
</evidence>
<organism evidence="1">
    <name type="scientific">marine sediment metagenome</name>
    <dbReference type="NCBI Taxonomy" id="412755"/>
    <lineage>
        <taxon>unclassified sequences</taxon>
        <taxon>metagenomes</taxon>
        <taxon>ecological metagenomes</taxon>
    </lineage>
</organism>
<gene>
    <name evidence="1" type="ORF">S01H1_15004</name>
</gene>
<name>X0RM24_9ZZZZ</name>
<sequence length="41" mass="5151">MEEMEYKQFKEELDRLLDNYLKRTSNERAELLERILDLIFD</sequence>
<reference evidence="1" key="1">
    <citation type="journal article" date="2014" name="Front. Microbiol.">
        <title>High frequency of phylogenetically diverse reductive dehalogenase-homologous genes in deep subseafloor sedimentary metagenomes.</title>
        <authorList>
            <person name="Kawai M."/>
            <person name="Futagami T."/>
            <person name="Toyoda A."/>
            <person name="Takaki Y."/>
            <person name="Nishi S."/>
            <person name="Hori S."/>
            <person name="Arai W."/>
            <person name="Tsubouchi T."/>
            <person name="Morono Y."/>
            <person name="Uchiyama I."/>
            <person name="Ito T."/>
            <person name="Fujiyama A."/>
            <person name="Inagaki F."/>
            <person name="Takami H."/>
        </authorList>
    </citation>
    <scope>NUCLEOTIDE SEQUENCE</scope>
    <source>
        <strain evidence="1">Expedition CK06-06</strain>
    </source>
</reference>
<proteinExistence type="predicted"/>
<dbReference type="EMBL" id="BARS01007828">
    <property type="protein sequence ID" value="GAF69838.1"/>
    <property type="molecule type" value="Genomic_DNA"/>
</dbReference>
<dbReference type="AlphaFoldDB" id="X0RM24"/>
<accession>X0RM24</accession>